<evidence type="ECO:0000259" key="2">
    <source>
        <dbReference type="Pfam" id="PF01970"/>
    </source>
</evidence>
<feature type="transmembrane region" description="Helical" evidence="1">
    <location>
        <begin position="106"/>
        <end position="131"/>
    </location>
</feature>
<dbReference type="RefSeq" id="WP_107662306.1">
    <property type="nucleotide sequence ID" value="NZ_PZKG01000006.1"/>
</dbReference>
<protein>
    <recommendedName>
        <fullName evidence="2">DUF112 domain-containing protein</fullName>
    </recommendedName>
</protein>
<comment type="caution">
    <text evidence="3">The sequence shown here is derived from an EMBL/GenBank/DDBJ whole genome shotgun (WGS) entry which is preliminary data.</text>
</comment>
<dbReference type="PANTHER" id="PTHR35342:SF5">
    <property type="entry name" value="TRICARBOXYLIC TRANSPORT PROTEIN"/>
    <property type="match status" value="1"/>
</dbReference>
<evidence type="ECO:0000256" key="1">
    <source>
        <dbReference type="SAM" id="Phobius"/>
    </source>
</evidence>
<dbReference type="OrthoDB" id="9791872at2"/>
<dbReference type="Proteomes" id="UP000241010">
    <property type="component" value="Unassembled WGS sequence"/>
</dbReference>
<feature type="transmembrane region" description="Helical" evidence="1">
    <location>
        <begin position="204"/>
        <end position="224"/>
    </location>
</feature>
<keyword evidence="4" id="KW-1185">Reference proteome</keyword>
<reference evidence="3 4" key="1">
    <citation type="submission" date="2018-03" db="EMBL/GenBank/DDBJ databases">
        <title>Cereibacter changlensis.</title>
        <authorList>
            <person name="Meyer T.E."/>
            <person name="Miller S."/>
            <person name="Lodha T."/>
            <person name="Gandham S."/>
            <person name="Chintalapati S."/>
            <person name="Chintalapati V.R."/>
        </authorList>
    </citation>
    <scope>NUCLEOTIDE SEQUENCE [LARGE SCALE GENOMIC DNA]</scope>
    <source>
        <strain evidence="3 4">JA139</strain>
    </source>
</reference>
<evidence type="ECO:0000313" key="4">
    <source>
        <dbReference type="Proteomes" id="UP000241010"/>
    </source>
</evidence>
<sequence>MDLISNIALGLDTALTPVNLMYCFFGVFVGTLIGVLPGLGALAAISMLFPMTFHLEPTTALIMLAGIYYGTAYGGSTASILLNIPGTTSSAVTCLDGYPMAQQGRAGVALAMTAVASFYGGIYGIIVLSVFTPVVASWALSFGSAEYFALMLLGLVAASSVSDASVVKGLAMVALGILLATVGMDPQSGTARFTFGSLSVLDGLSISALAMGLFGVAEIVSSIGRTAARQLDPKAITLRKLMPTRDDFRRSWGPMFRSSTLGSLFGALPGTGPTVAAFVSYGVEKRISKEPERFGKGAIEGVVAPESANNAADQTAFIPTLSLGIPGSATMALMIGALMVHGIHPGPKLVTDQPELFWGLIMSFWIGNLLLVVLNLPLIGLWVRLLSVPYHLLYPAILMFICIGAYSVHYSAFDVMAVMGFGALGYAMRIFGMPAAPLLLGFVLGPLVEQHFRRAMVLARGDFSAVIERPITGVVLGITALVLIWSIWAGMRQKARMRDRKLTAGQED</sequence>
<feature type="transmembrane region" description="Helical" evidence="1">
    <location>
        <begin position="471"/>
        <end position="491"/>
    </location>
</feature>
<accession>A0A2T4JZN5</accession>
<feature type="transmembrane region" description="Helical" evidence="1">
    <location>
        <begin position="165"/>
        <end position="184"/>
    </location>
</feature>
<feature type="transmembrane region" description="Helical" evidence="1">
    <location>
        <begin position="356"/>
        <end position="380"/>
    </location>
</feature>
<name>A0A2T4JZN5_9RHOB</name>
<dbReference type="AlphaFoldDB" id="A0A2T4JZN5"/>
<feature type="transmembrane region" description="Helical" evidence="1">
    <location>
        <begin position="137"/>
        <end position="158"/>
    </location>
</feature>
<dbReference type="InterPro" id="IPR002823">
    <property type="entry name" value="DUF112_TM"/>
</dbReference>
<dbReference type="Pfam" id="PF01970">
    <property type="entry name" value="TctA"/>
    <property type="match status" value="1"/>
</dbReference>
<keyword evidence="1" id="KW-1133">Transmembrane helix</keyword>
<keyword evidence="1" id="KW-0472">Membrane</keyword>
<dbReference type="EMBL" id="PZKG01000006">
    <property type="protein sequence ID" value="PTE23326.1"/>
    <property type="molecule type" value="Genomic_DNA"/>
</dbReference>
<feature type="transmembrane region" description="Helical" evidence="1">
    <location>
        <begin position="392"/>
        <end position="412"/>
    </location>
</feature>
<feature type="transmembrane region" description="Helical" evidence="1">
    <location>
        <begin position="20"/>
        <end position="49"/>
    </location>
</feature>
<feature type="transmembrane region" description="Helical" evidence="1">
    <location>
        <begin position="424"/>
        <end position="448"/>
    </location>
</feature>
<feature type="domain" description="DUF112" evidence="2">
    <location>
        <begin position="20"/>
        <end position="440"/>
    </location>
</feature>
<proteinExistence type="predicted"/>
<dbReference type="PANTHER" id="PTHR35342">
    <property type="entry name" value="TRICARBOXYLIC TRANSPORT PROTEIN"/>
    <property type="match status" value="1"/>
</dbReference>
<gene>
    <name evidence="3" type="ORF">C5F48_02360</name>
</gene>
<evidence type="ECO:0000313" key="3">
    <source>
        <dbReference type="EMBL" id="PTE23326.1"/>
    </source>
</evidence>
<organism evidence="3 4">
    <name type="scientific">Cereibacter changlensis JA139</name>
    <dbReference type="NCBI Taxonomy" id="1188249"/>
    <lineage>
        <taxon>Bacteria</taxon>
        <taxon>Pseudomonadati</taxon>
        <taxon>Pseudomonadota</taxon>
        <taxon>Alphaproteobacteria</taxon>
        <taxon>Rhodobacterales</taxon>
        <taxon>Paracoccaceae</taxon>
        <taxon>Cereibacter</taxon>
    </lineage>
</organism>
<feature type="transmembrane region" description="Helical" evidence="1">
    <location>
        <begin position="61"/>
        <end position="85"/>
    </location>
</feature>
<keyword evidence="1" id="KW-0812">Transmembrane</keyword>
<feature type="transmembrane region" description="Helical" evidence="1">
    <location>
        <begin position="323"/>
        <end position="344"/>
    </location>
</feature>